<reference evidence="2 3" key="1">
    <citation type="submission" date="2015-06" db="EMBL/GenBank/DDBJ databases">
        <title>Improved classification and identification of acetic acid bacteria using matrix-assisted laser desorption/ionization time-of-flight mass spectrometry; Gluconobacter nephelii and Gluconobacter uchimurae are later heterotypic synonyms of Gluconobacter japonicus and Gluconobacter oxydans, respectively.</title>
        <authorList>
            <person name="Li L."/>
            <person name="Cleenwerck I."/>
            <person name="De Vuyst L."/>
            <person name="Vandamme P."/>
        </authorList>
    </citation>
    <scope>NUCLEOTIDE SEQUENCE [LARGE SCALE GENOMIC DNA]</scope>
    <source>
        <strain evidence="2 3">LMG 1676</strain>
    </source>
</reference>
<dbReference type="InterPro" id="IPR036388">
    <property type="entry name" value="WH-like_DNA-bd_sf"/>
</dbReference>
<dbReference type="SUPFAM" id="SSF46785">
    <property type="entry name" value="Winged helix' DNA-binding domain"/>
    <property type="match status" value="1"/>
</dbReference>
<dbReference type="GO" id="GO:0003700">
    <property type="term" value="F:DNA-binding transcription factor activity"/>
    <property type="evidence" value="ECO:0007669"/>
    <property type="project" value="TreeGrafter"/>
</dbReference>
<dbReference type="InterPro" id="IPR036390">
    <property type="entry name" value="WH_DNA-bd_sf"/>
</dbReference>
<dbReference type="PROSITE" id="PS51197">
    <property type="entry name" value="HTH_RRF2_2"/>
    <property type="match status" value="1"/>
</dbReference>
<gene>
    <name evidence="2" type="ORF">AD934_01225</name>
</gene>
<comment type="caution">
    <text evidence="2">The sequence shown here is derived from an EMBL/GenBank/DDBJ whole genome shotgun (WGS) entry which is preliminary data.</text>
</comment>
<organism evidence="2 3">
    <name type="scientific">Gluconobacter oxydans</name>
    <name type="common">Gluconobacter suboxydans</name>
    <dbReference type="NCBI Taxonomy" id="442"/>
    <lineage>
        <taxon>Bacteria</taxon>
        <taxon>Pseudomonadati</taxon>
        <taxon>Pseudomonadota</taxon>
        <taxon>Alphaproteobacteria</taxon>
        <taxon>Acetobacterales</taxon>
        <taxon>Acetobacteraceae</taxon>
        <taxon>Gluconobacter</taxon>
    </lineage>
</organism>
<dbReference type="Pfam" id="PF02082">
    <property type="entry name" value="Rrf2"/>
    <property type="match status" value="1"/>
</dbReference>
<evidence type="ECO:0000256" key="1">
    <source>
        <dbReference type="ARBA" id="ARBA00023125"/>
    </source>
</evidence>
<accession>A0A149S764</accession>
<dbReference type="Proteomes" id="UP000075655">
    <property type="component" value="Unassembled WGS sequence"/>
</dbReference>
<evidence type="ECO:0000313" key="3">
    <source>
        <dbReference type="Proteomes" id="UP000075655"/>
    </source>
</evidence>
<dbReference type="NCBIfam" id="TIGR00738">
    <property type="entry name" value="rrf2_super"/>
    <property type="match status" value="1"/>
</dbReference>
<dbReference type="AlphaFoldDB" id="A0A149S764"/>
<dbReference type="EMBL" id="LHZG01000090">
    <property type="protein sequence ID" value="KXV22587.1"/>
    <property type="molecule type" value="Genomic_DNA"/>
</dbReference>
<protein>
    <submittedName>
        <fullName evidence="2">Rrf2 family transcriptional regulator</fullName>
    </submittedName>
</protein>
<name>A0A149S764_GLUOY</name>
<proteinExistence type="predicted"/>
<dbReference type="Gene3D" id="1.10.10.10">
    <property type="entry name" value="Winged helix-like DNA-binding domain superfamily/Winged helix DNA-binding domain"/>
    <property type="match status" value="1"/>
</dbReference>
<sequence>MHAVGMKLNLQTDYALRALIFLGSRTDRLSSIREIAETYRISETHMVKVIHRLGKGGFIETLRGRNGGIRLGRLAETIRIGAVVSYMEEDMSLLDCLSHKTCEREGTCILMPSCRLRGVLSETMQAMMSVLDRYTLTDMITPFECERLIRNETKD</sequence>
<dbReference type="InterPro" id="IPR000944">
    <property type="entry name" value="Tscrpt_reg_Rrf2"/>
</dbReference>
<dbReference type="GO" id="GO:0003677">
    <property type="term" value="F:DNA binding"/>
    <property type="evidence" value="ECO:0007669"/>
    <property type="project" value="UniProtKB-KW"/>
</dbReference>
<evidence type="ECO:0000313" key="2">
    <source>
        <dbReference type="EMBL" id="KXV22587.1"/>
    </source>
</evidence>
<dbReference type="PANTHER" id="PTHR33221">
    <property type="entry name" value="WINGED HELIX-TURN-HELIX TRANSCRIPTIONAL REGULATOR, RRF2 FAMILY"/>
    <property type="match status" value="1"/>
</dbReference>
<dbReference type="PANTHER" id="PTHR33221:SF4">
    <property type="entry name" value="HTH-TYPE TRANSCRIPTIONAL REPRESSOR NSRR"/>
    <property type="match status" value="1"/>
</dbReference>
<keyword evidence="1" id="KW-0238">DNA-binding</keyword>
<dbReference type="RefSeq" id="WP_062499653.1">
    <property type="nucleotide sequence ID" value="NZ_LHZG01000090.1"/>
</dbReference>
<dbReference type="GO" id="GO:0005829">
    <property type="term" value="C:cytosol"/>
    <property type="evidence" value="ECO:0007669"/>
    <property type="project" value="TreeGrafter"/>
</dbReference>
<dbReference type="PATRIC" id="fig|442.8.peg.2380"/>